<name>A0A2S7YBN8_BEABA</name>
<comment type="caution">
    <text evidence="1">The sequence shown here is derived from an EMBL/GenBank/DDBJ whole genome shotgun (WGS) entry which is preliminary data.</text>
</comment>
<dbReference type="PANTHER" id="PTHR39166">
    <property type="entry name" value="BLL1166 PROTEIN"/>
    <property type="match status" value="1"/>
</dbReference>
<dbReference type="EMBL" id="JRHA01000004">
    <property type="protein sequence ID" value="PQK13262.1"/>
    <property type="molecule type" value="Genomic_DNA"/>
</dbReference>
<gene>
    <name evidence="1" type="ORF">BB8028_0004g01930</name>
</gene>
<dbReference type="Pfam" id="PF06042">
    <property type="entry name" value="NTP_transf_6"/>
    <property type="match status" value="1"/>
</dbReference>
<accession>A0A2S7YBN8</accession>
<proteinExistence type="predicted"/>
<protein>
    <submittedName>
        <fullName evidence="1">Uncharacterized protein</fullName>
    </submittedName>
</protein>
<dbReference type="InterPro" id="IPR009267">
    <property type="entry name" value="NTP_transf_6"/>
</dbReference>
<reference evidence="1 2" key="1">
    <citation type="submission" date="2016-07" db="EMBL/GenBank/DDBJ databases">
        <title>Comparative genomics of the entomopathogenic fungus Beauveria bassiana.</title>
        <authorList>
            <person name="Valero Jimenez C.A."/>
            <person name="Zwaan B.J."/>
            <person name="Van Kan J.A."/>
            <person name="Takken W."/>
            <person name="Debets A.J."/>
            <person name="Schoustra S.E."/>
            <person name="Koenraadt C.J."/>
        </authorList>
    </citation>
    <scope>NUCLEOTIDE SEQUENCE [LARGE SCALE GENOMIC DNA]</scope>
    <source>
        <strain evidence="1 2">ARSEF 8028</strain>
    </source>
</reference>
<dbReference type="OrthoDB" id="3923682at2759"/>
<dbReference type="PANTHER" id="PTHR39166:SF1">
    <property type="entry name" value="BLL1166 PROTEIN"/>
    <property type="match status" value="1"/>
</dbReference>
<evidence type="ECO:0000313" key="2">
    <source>
        <dbReference type="Proteomes" id="UP000237441"/>
    </source>
</evidence>
<organism evidence="1 2">
    <name type="scientific">Beauveria bassiana</name>
    <name type="common">White muscardine disease fungus</name>
    <name type="synonym">Tritirachium shiotae</name>
    <dbReference type="NCBI Taxonomy" id="176275"/>
    <lineage>
        <taxon>Eukaryota</taxon>
        <taxon>Fungi</taxon>
        <taxon>Dikarya</taxon>
        <taxon>Ascomycota</taxon>
        <taxon>Pezizomycotina</taxon>
        <taxon>Sordariomycetes</taxon>
        <taxon>Hypocreomycetidae</taxon>
        <taxon>Hypocreales</taxon>
        <taxon>Cordycipitaceae</taxon>
        <taxon>Beauveria</taxon>
    </lineage>
</organism>
<sequence length="255" mass="28219">MAFTWTFPMYPAQANKALKLQHAAFPSSVFPPPTPYFGVGHAYAVNMATVNHTNPAQLPLDQQLTHLRAVLSTNKTLVTVLERVATLNLPNWYLAAGAVSQTIWNHVSGMAPPDTGISDYDVVYHDGGDLSWDAEDAHIQRAKALFADMPGVGIEIRNQARVHLWYENKYGVQCAPHASVEAGIDSWISTTAMIGIRLNEDGGSWSVYAPRGLSDYFNMVARPNTVLGLKEDYDKKAARWKGIWPKLTVEPWPTN</sequence>
<dbReference type="AlphaFoldDB" id="A0A2S7YBN8"/>
<dbReference type="Proteomes" id="UP000237441">
    <property type="component" value="Unassembled WGS sequence"/>
</dbReference>
<evidence type="ECO:0000313" key="1">
    <source>
        <dbReference type="EMBL" id="PQK13262.1"/>
    </source>
</evidence>